<protein>
    <recommendedName>
        <fullName evidence="2">inositol-pentakisphosphate 2-kinase</fullName>
        <ecNumber evidence="2">2.7.1.158</ecNumber>
    </recommendedName>
    <alternativeName>
        <fullName evidence="7">Ins(1,3,4,5,6)P5 2-kinase</fullName>
    </alternativeName>
</protein>
<dbReference type="Pfam" id="PF06090">
    <property type="entry name" value="Ins_P5_2-kin"/>
    <property type="match status" value="1"/>
</dbReference>
<evidence type="ECO:0000256" key="7">
    <source>
        <dbReference type="ARBA" id="ARBA00029574"/>
    </source>
</evidence>
<evidence type="ECO:0000256" key="5">
    <source>
        <dbReference type="ARBA" id="ARBA00022777"/>
    </source>
</evidence>
<reference evidence="9" key="1">
    <citation type="submission" date="2022-12" db="EMBL/GenBank/DDBJ databases">
        <title>Genome assemblies of Blomia tropicalis.</title>
        <authorList>
            <person name="Cui Y."/>
        </authorList>
    </citation>
    <scope>NUCLEOTIDE SEQUENCE</scope>
    <source>
        <tissue evidence="9">Adult mites</tissue>
    </source>
</reference>
<dbReference type="Proteomes" id="UP001142055">
    <property type="component" value="Chromosome 4"/>
</dbReference>
<evidence type="ECO:0000313" key="10">
    <source>
        <dbReference type="Proteomes" id="UP001142055"/>
    </source>
</evidence>
<organism evidence="9 10">
    <name type="scientific">Blomia tropicalis</name>
    <name type="common">Mite</name>
    <dbReference type="NCBI Taxonomy" id="40697"/>
    <lineage>
        <taxon>Eukaryota</taxon>
        <taxon>Metazoa</taxon>
        <taxon>Ecdysozoa</taxon>
        <taxon>Arthropoda</taxon>
        <taxon>Chelicerata</taxon>
        <taxon>Arachnida</taxon>
        <taxon>Acari</taxon>
        <taxon>Acariformes</taxon>
        <taxon>Sarcoptiformes</taxon>
        <taxon>Astigmata</taxon>
        <taxon>Glycyphagoidea</taxon>
        <taxon>Echimyopodidae</taxon>
        <taxon>Blomia</taxon>
    </lineage>
</organism>
<comment type="similarity">
    <text evidence="1">Belongs to the IPK1 type 2 family.</text>
</comment>
<keyword evidence="6" id="KW-0067">ATP-binding</keyword>
<evidence type="ECO:0000256" key="8">
    <source>
        <dbReference type="SAM" id="MobiDB-lite"/>
    </source>
</evidence>
<evidence type="ECO:0000313" key="9">
    <source>
        <dbReference type="EMBL" id="KAJ6215830.1"/>
    </source>
</evidence>
<evidence type="ECO:0000256" key="3">
    <source>
        <dbReference type="ARBA" id="ARBA00022679"/>
    </source>
</evidence>
<name>A0A9Q0RIY1_BLOTA</name>
<dbReference type="GO" id="GO:0005634">
    <property type="term" value="C:nucleus"/>
    <property type="evidence" value="ECO:0007669"/>
    <property type="project" value="TreeGrafter"/>
</dbReference>
<dbReference type="OMA" id="NEMTIRC"/>
<accession>A0A9Q0RIY1</accession>
<evidence type="ECO:0000256" key="1">
    <source>
        <dbReference type="ARBA" id="ARBA00007229"/>
    </source>
</evidence>
<dbReference type="InterPro" id="IPR043001">
    <property type="entry name" value="IP5_2-K_N_lobe"/>
</dbReference>
<dbReference type="AlphaFoldDB" id="A0A9Q0RIY1"/>
<proteinExistence type="inferred from homology"/>
<dbReference type="Gene3D" id="3.30.200.110">
    <property type="entry name" value="Inositol-pentakisphosphate 2-kinase, N-lobe"/>
    <property type="match status" value="1"/>
</dbReference>
<feature type="region of interest" description="Disordered" evidence="8">
    <location>
        <begin position="530"/>
        <end position="557"/>
    </location>
</feature>
<gene>
    <name evidence="9" type="ORF">RDWZM_010330</name>
</gene>
<dbReference type="EMBL" id="JAPWDV010000004">
    <property type="protein sequence ID" value="KAJ6215830.1"/>
    <property type="molecule type" value="Genomic_DNA"/>
</dbReference>
<sequence>MSLSTAPVPIGQWHFNQSTTSTKPIKSGANNNNNGKSQQQQQQQQQSWTLFMLPVSMRINLDSTDIIYRGEGNSSLVVAIKSSQKVIRILKSNQSTTTNKFDDNRAKIEQLFRHVDYNKFILPNVFPQCFFSQPKLIRLSTSQLEQIRSIVFDKRPAFRMNKSISDCGYALLMPDYCCIPKSITHSLLDPIGGTLSIEIKPKQGFLSFIDAFNGDSSLEIKSKVCRFGMSQFVKLEKGSITSISSYCPINLFSGCRQRALQSISSLIENPQNNFRVFFNAGLIYGDEYYGKSGNVAHLRNILAQFFSHNNENSQNKCDNESSTFDDENCLLQDHVIYSFCSFLLASLYDTKIMKRNNHQMLFQSNNTIGKIPFLRSYLKMFDLDLETSPSLSSSPMTLTTPEIKLDTNGNISVQTFDCDIYNNNNNNNNNNNGTKSILANIINDNRKRSTTTFNQYCQLHNNRSKCICCCNGNEMKTCAPNGSILESILRAQQLDQLDTLHAAELYDQLCQRFHFLKTFFGLKDNRSNKLDDDGDDKEVEEVEDDDVDEEEEEAEDELDNVDNFNQSNYDLIQDNDDDDTNGLMVNDYDLLYSKMLQQFAEENCTQLEALWRYLISLTAKDCSIMIAIQRCTNNNGNNNYQMNEIEKTMETCSSSPMCTLITERSTGKQYVVSISITDLDFKQSRTIPRALAKDRRMIRLFADTIQSEPHRFTPNLVKHFETISGFDETFQLGLNSLIVHVLALCRIGNNEMTIRCDYSIDHIEHSESIVESHRRHPTIDRHVIRYRKLSTTTANTVNKCFMLLLLLNNFGNFGIDSYRFCDFETVKAICEFVRCTVFEIFEVKDHL</sequence>
<dbReference type="PANTHER" id="PTHR14456">
    <property type="entry name" value="INOSITOL POLYPHOSPHATE KINASE 1"/>
    <property type="match status" value="1"/>
</dbReference>
<dbReference type="PANTHER" id="PTHR14456:SF2">
    <property type="entry name" value="INOSITOL-PENTAKISPHOSPHATE 2-KINASE"/>
    <property type="match status" value="1"/>
</dbReference>
<keyword evidence="10" id="KW-1185">Reference proteome</keyword>
<comment type="caution">
    <text evidence="9">The sequence shown here is derived from an EMBL/GenBank/DDBJ whole genome shotgun (WGS) entry which is preliminary data.</text>
</comment>
<feature type="compositionally biased region" description="Acidic residues" evidence="8">
    <location>
        <begin position="532"/>
        <end position="557"/>
    </location>
</feature>
<dbReference type="GO" id="GO:0005524">
    <property type="term" value="F:ATP binding"/>
    <property type="evidence" value="ECO:0007669"/>
    <property type="project" value="UniProtKB-KW"/>
</dbReference>
<dbReference type="GO" id="GO:0032958">
    <property type="term" value="P:inositol phosphate biosynthetic process"/>
    <property type="evidence" value="ECO:0007669"/>
    <property type="project" value="TreeGrafter"/>
</dbReference>
<dbReference type="InterPro" id="IPR009286">
    <property type="entry name" value="Ins_P5_2-kin"/>
</dbReference>
<evidence type="ECO:0000256" key="4">
    <source>
        <dbReference type="ARBA" id="ARBA00022741"/>
    </source>
</evidence>
<keyword evidence="3" id="KW-0808">Transferase</keyword>
<dbReference type="EC" id="2.7.1.158" evidence="2"/>
<evidence type="ECO:0000256" key="6">
    <source>
        <dbReference type="ARBA" id="ARBA00022840"/>
    </source>
</evidence>
<feature type="region of interest" description="Disordered" evidence="8">
    <location>
        <begin position="1"/>
        <end position="43"/>
    </location>
</feature>
<feature type="compositionally biased region" description="Polar residues" evidence="8">
    <location>
        <begin position="14"/>
        <end position="24"/>
    </location>
</feature>
<keyword evidence="4" id="KW-0547">Nucleotide-binding</keyword>
<feature type="compositionally biased region" description="Low complexity" evidence="8">
    <location>
        <begin position="30"/>
        <end position="43"/>
    </location>
</feature>
<dbReference type="GO" id="GO:0035299">
    <property type="term" value="F:inositol-1,3,4,5,6-pentakisphosphate 2-kinase activity"/>
    <property type="evidence" value="ECO:0007669"/>
    <property type="project" value="UniProtKB-EC"/>
</dbReference>
<keyword evidence="5" id="KW-0418">Kinase</keyword>
<evidence type="ECO:0000256" key="2">
    <source>
        <dbReference type="ARBA" id="ARBA00012023"/>
    </source>
</evidence>